<evidence type="ECO:0008006" key="3">
    <source>
        <dbReference type="Google" id="ProtNLM"/>
    </source>
</evidence>
<evidence type="ECO:0000313" key="2">
    <source>
        <dbReference type="Proteomes" id="UP000650511"/>
    </source>
</evidence>
<accession>A0A8J3A682</accession>
<name>A0A8J3A682_9ACTN</name>
<dbReference type="Proteomes" id="UP000650511">
    <property type="component" value="Unassembled WGS sequence"/>
</dbReference>
<protein>
    <recommendedName>
        <fullName evidence="3">Coenzyme PQQ synthesis protein D (PqqD)</fullName>
    </recommendedName>
</protein>
<evidence type="ECO:0000313" key="1">
    <source>
        <dbReference type="EMBL" id="GGI03993.1"/>
    </source>
</evidence>
<dbReference type="EMBL" id="BMHA01000002">
    <property type="protein sequence ID" value="GGI03993.1"/>
    <property type="molecule type" value="Genomic_DNA"/>
</dbReference>
<reference evidence="1" key="1">
    <citation type="journal article" date="2014" name="Int. J. Syst. Evol. Microbiol.">
        <title>Complete genome sequence of Corynebacterium casei LMG S-19264T (=DSM 44701T), isolated from a smear-ripened cheese.</title>
        <authorList>
            <consortium name="US DOE Joint Genome Institute (JGI-PGF)"/>
            <person name="Walter F."/>
            <person name="Albersmeier A."/>
            <person name="Kalinowski J."/>
            <person name="Ruckert C."/>
        </authorList>
    </citation>
    <scope>NUCLEOTIDE SEQUENCE</scope>
    <source>
        <strain evidence="1">CGMCC 1.14988</strain>
    </source>
</reference>
<keyword evidence="2" id="KW-1185">Reference proteome</keyword>
<proteinExistence type="predicted"/>
<gene>
    <name evidence="1" type="ORF">GCM10011354_06830</name>
</gene>
<sequence length="88" mass="9327">MSQRRPRRSPSVVLTETTDGVLVLDTRTSELLLLRRDAGLLLAQLDGAATLDELVEDAADGSDADAVRAWLLATLDGLRDAGLLAGDP</sequence>
<organism evidence="1 2">
    <name type="scientific">Egicoccus halophilus</name>
    <dbReference type="NCBI Taxonomy" id="1670830"/>
    <lineage>
        <taxon>Bacteria</taxon>
        <taxon>Bacillati</taxon>
        <taxon>Actinomycetota</taxon>
        <taxon>Nitriliruptoria</taxon>
        <taxon>Egicoccales</taxon>
        <taxon>Egicoccaceae</taxon>
        <taxon>Egicoccus</taxon>
    </lineage>
</organism>
<dbReference type="AlphaFoldDB" id="A0A8J3A682"/>
<reference evidence="1" key="2">
    <citation type="submission" date="2020-09" db="EMBL/GenBank/DDBJ databases">
        <authorList>
            <person name="Sun Q."/>
            <person name="Zhou Y."/>
        </authorList>
    </citation>
    <scope>NUCLEOTIDE SEQUENCE</scope>
    <source>
        <strain evidence="1">CGMCC 1.14988</strain>
    </source>
</reference>
<comment type="caution">
    <text evidence="1">The sequence shown here is derived from an EMBL/GenBank/DDBJ whole genome shotgun (WGS) entry which is preliminary data.</text>
</comment>